<dbReference type="InterPro" id="IPR050765">
    <property type="entry name" value="Riboflavin_Biosynth_HTPR"/>
</dbReference>
<dbReference type="Proteomes" id="UP001165378">
    <property type="component" value="Unassembled WGS sequence"/>
</dbReference>
<dbReference type="InterPro" id="IPR002734">
    <property type="entry name" value="RibDG_C"/>
</dbReference>
<gene>
    <name evidence="2" type="ORF">LZ495_01175</name>
</gene>
<dbReference type="GO" id="GO:0008703">
    <property type="term" value="F:5-amino-6-(5-phosphoribosylamino)uracil reductase activity"/>
    <property type="evidence" value="ECO:0007669"/>
    <property type="project" value="InterPro"/>
</dbReference>
<proteinExistence type="predicted"/>
<dbReference type="Pfam" id="PF01872">
    <property type="entry name" value="RibD_C"/>
    <property type="match status" value="1"/>
</dbReference>
<comment type="caution">
    <text evidence="2">The sequence shown here is derived from an EMBL/GenBank/DDBJ whole genome shotgun (WGS) entry which is preliminary data.</text>
</comment>
<dbReference type="EMBL" id="JAKFHA010000001">
    <property type="protein sequence ID" value="MCF2525839.1"/>
    <property type="molecule type" value="Genomic_DNA"/>
</dbReference>
<evidence type="ECO:0000313" key="3">
    <source>
        <dbReference type="Proteomes" id="UP001165378"/>
    </source>
</evidence>
<name>A0AA41U174_9ACTN</name>
<dbReference type="InterPro" id="IPR024072">
    <property type="entry name" value="DHFR-like_dom_sf"/>
</dbReference>
<protein>
    <submittedName>
        <fullName evidence="2">Dihydrofolate reductase family protein</fullName>
    </submittedName>
</protein>
<accession>A0AA41U174</accession>
<dbReference type="PANTHER" id="PTHR38011">
    <property type="entry name" value="DIHYDROFOLATE REDUCTASE FAMILY PROTEIN (AFU_ORTHOLOGUE AFUA_8G06820)"/>
    <property type="match status" value="1"/>
</dbReference>
<feature type="domain" description="Bacterial bifunctional deaminase-reductase C-terminal" evidence="1">
    <location>
        <begin position="2"/>
        <end position="187"/>
    </location>
</feature>
<dbReference type="Gene3D" id="3.40.430.10">
    <property type="entry name" value="Dihydrofolate Reductase, subunit A"/>
    <property type="match status" value="1"/>
</dbReference>
<sequence>MKLAVTMFVTLDGVYQGPGGPDEDRDGGFTQGGWSSTYGDEDFAAHMVGILEQADAFLLGRRTYEIFSTYWPKITDPDDVLAGALNSLTKYVPSRTLRTTPWGPAELLHGDLADEVAALKARPGRELQVHGSGALAGALLRLGVVDTLRLLTFPVALGDGKRFIEPGTLPTAYALSEVRATPAGVVLATYERVGDPVYGNYEVPGEGER</sequence>
<dbReference type="PANTHER" id="PTHR38011:SF2">
    <property type="entry name" value="BIFUNCTIONAL DEAMINASE-REDUCTASE DOMAIN PROTEIN"/>
    <property type="match status" value="1"/>
</dbReference>
<dbReference type="SUPFAM" id="SSF53597">
    <property type="entry name" value="Dihydrofolate reductase-like"/>
    <property type="match status" value="1"/>
</dbReference>
<evidence type="ECO:0000313" key="2">
    <source>
        <dbReference type="EMBL" id="MCF2525839.1"/>
    </source>
</evidence>
<organism evidence="2 3">
    <name type="scientific">Yinghuangia soli</name>
    <dbReference type="NCBI Taxonomy" id="2908204"/>
    <lineage>
        <taxon>Bacteria</taxon>
        <taxon>Bacillati</taxon>
        <taxon>Actinomycetota</taxon>
        <taxon>Actinomycetes</taxon>
        <taxon>Kitasatosporales</taxon>
        <taxon>Streptomycetaceae</taxon>
        <taxon>Yinghuangia</taxon>
    </lineage>
</organism>
<keyword evidence="3" id="KW-1185">Reference proteome</keyword>
<dbReference type="AlphaFoldDB" id="A0AA41U174"/>
<evidence type="ECO:0000259" key="1">
    <source>
        <dbReference type="Pfam" id="PF01872"/>
    </source>
</evidence>
<dbReference type="RefSeq" id="WP_235049863.1">
    <property type="nucleotide sequence ID" value="NZ_JAKFHA010000001.1"/>
</dbReference>
<reference evidence="2" key="1">
    <citation type="submission" date="2022-01" db="EMBL/GenBank/DDBJ databases">
        <title>Genome-Based Taxonomic Classification of the Phylum Actinobacteria.</title>
        <authorList>
            <person name="Gao Y."/>
        </authorList>
    </citation>
    <scope>NUCLEOTIDE SEQUENCE</scope>
    <source>
        <strain evidence="2">KLBMP 8922</strain>
    </source>
</reference>
<dbReference type="GO" id="GO:0009231">
    <property type="term" value="P:riboflavin biosynthetic process"/>
    <property type="evidence" value="ECO:0007669"/>
    <property type="project" value="InterPro"/>
</dbReference>